<proteinExistence type="predicted"/>
<keyword evidence="2" id="KW-0732">Signal</keyword>
<dbReference type="EMBL" id="GL433835">
    <property type="protein sequence ID" value="EFN60182.1"/>
    <property type="molecule type" value="Genomic_DNA"/>
</dbReference>
<dbReference type="Gene3D" id="2.40.128.20">
    <property type="match status" value="1"/>
</dbReference>
<keyword evidence="4" id="KW-1185">Reference proteome</keyword>
<dbReference type="AlphaFoldDB" id="E1Z3L1"/>
<accession>E1Z3L1</accession>
<dbReference type="eggNOG" id="ENOG502S9PN">
    <property type="taxonomic scope" value="Eukaryota"/>
</dbReference>
<protein>
    <recommendedName>
        <fullName evidence="5">Lipocalin/cytosolic fatty-acid binding domain-containing protein</fullName>
    </recommendedName>
</protein>
<evidence type="ECO:0000256" key="2">
    <source>
        <dbReference type="SAM" id="SignalP"/>
    </source>
</evidence>
<dbReference type="RefSeq" id="XP_005852284.1">
    <property type="nucleotide sequence ID" value="XM_005852222.1"/>
</dbReference>
<evidence type="ECO:0008006" key="5">
    <source>
        <dbReference type="Google" id="ProtNLM"/>
    </source>
</evidence>
<feature type="compositionally biased region" description="Pro residues" evidence="1">
    <location>
        <begin position="200"/>
        <end position="211"/>
    </location>
</feature>
<dbReference type="GeneID" id="17359223"/>
<evidence type="ECO:0000256" key="1">
    <source>
        <dbReference type="SAM" id="MobiDB-lite"/>
    </source>
</evidence>
<feature type="chain" id="PRO_5003155587" description="Lipocalin/cytosolic fatty-acid binding domain-containing protein" evidence="2">
    <location>
        <begin position="25"/>
        <end position="249"/>
    </location>
</feature>
<evidence type="ECO:0000313" key="4">
    <source>
        <dbReference type="Proteomes" id="UP000008141"/>
    </source>
</evidence>
<dbReference type="KEGG" id="cvr:CHLNCDRAFT_49742"/>
<reference evidence="3 4" key="1">
    <citation type="journal article" date="2010" name="Plant Cell">
        <title>The Chlorella variabilis NC64A genome reveals adaptation to photosymbiosis, coevolution with viruses, and cryptic sex.</title>
        <authorList>
            <person name="Blanc G."/>
            <person name="Duncan G."/>
            <person name="Agarkova I."/>
            <person name="Borodovsky M."/>
            <person name="Gurnon J."/>
            <person name="Kuo A."/>
            <person name="Lindquist E."/>
            <person name="Lucas S."/>
            <person name="Pangilinan J."/>
            <person name="Polle J."/>
            <person name="Salamov A."/>
            <person name="Terry A."/>
            <person name="Yamada T."/>
            <person name="Dunigan D.D."/>
            <person name="Grigoriev I.V."/>
            <person name="Claverie J.M."/>
            <person name="Van Etten J.L."/>
        </authorList>
    </citation>
    <scope>NUCLEOTIDE SEQUENCE [LARGE SCALE GENOMIC DNA]</scope>
    <source>
        <strain evidence="3 4">NC64A</strain>
    </source>
</reference>
<name>E1Z3L1_CHLVA</name>
<organism evidence="4">
    <name type="scientific">Chlorella variabilis</name>
    <name type="common">Green alga</name>
    <dbReference type="NCBI Taxonomy" id="554065"/>
    <lineage>
        <taxon>Eukaryota</taxon>
        <taxon>Viridiplantae</taxon>
        <taxon>Chlorophyta</taxon>
        <taxon>core chlorophytes</taxon>
        <taxon>Trebouxiophyceae</taxon>
        <taxon>Chlorellales</taxon>
        <taxon>Chlorellaceae</taxon>
        <taxon>Chlorella clade</taxon>
        <taxon>Chlorella</taxon>
    </lineage>
</organism>
<sequence>MHATARFLALAALCLALGAAQARGARHLAAAAAPAAAPGANSSACPPYGFDALEDFNVTDYISAPWYVLAQLPLIYQPVDQLYCTQARYVPLNPEDPLEGLQVINFSRKGGVSGEPVSTGAGPSLVATVPDRSQPSKLSVGFDFPGASQLVGTQFGSGPYWVIAAGEGEQGGYEWAIVSSGPPTAQGADGCVFADVSPRAAPPPGPGPGPPAALACQAADASPASHAPAHAPGVAAGPSNPFSPSHACL</sequence>
<feature type="compositionally biased region" description="Low complexity" evidence="1">
    <location>
        <begin position="212"/>
        <end position="239"/>
    </location>
</feature>
<dbReference type="SUPFAM" id="SSF50814">
    <property type="entry name" value="Lipocalins"/>
    <property type="match status" value="1"/>
</dbReference>
<dbReference type="OrthoDB" id="565904at2759"/>
<dbReference type="Proteomes" id="UP000008141">
    <property type="component" value="Unassembled WGS sequence"/>
</dbReference>
<dbReference type="InParanoid" id="E1Z3L1"/>
<feature type="signal peptide" evidence="2">
    <location>
        <begin position="1"/>
        <end position="24"/>
    </location>
</feature>
<gene>
    <name evidence="3" type="ORF">CHLNCDRAFT_49742</name>
</gene>
<evidence type="ECO:0000313" key="3">
    <source>
        <dbReference type="EMBL" id="EFN60182.1"/>
    </source>
</evidence>
<feature type="region of interest" description="Disordered" evidence="1">
    <location>
        <begin position="197"/>
        <end position="249"/>
    </location>
</feature>
<dbReference type="InterPro" id="IPR012674">
    <property type="entry name" value="Calycin"/>
</dbReference>